<evidence type="ECO:0000259" key="2">
    <source>
        <dbReference type="SMART" id="SM00198"/>
    </source>
</evidence>
<dbReference type="InterPro" id="IPR035940">
    <property type="entry name" value="CAP_sf"/>
</dbReference>
<evidence type="ECO:0000313" key="4">
    <source>
        <dbReference type="Proteomes" id="UP001175271"/>
    </source>
</evidence>
<dbReference type="SUPFAM" id="SSF55797">
    <property type="entry name" value="PR-1-like"/>
    <property type="match status" value="1"/>
</dbReference>
<dbReference type="Pfam" id="PF00188">
    <property type="entry name" value="CAP"/>
    <property type="match status" value="1"/>
</dbReference>
<dbReference type="EMBL" id="JAUCMV010000003">
    <property type="protein sequence ID" value="KAK0413575.1"/>
    <property type="molecule type" value="Genomic_DNA"/>
</dbReference>
<dbReference type="InterPro" id="IPR018244">
    <property type="entry name" value="Allrgn_V5/Tpx1_CS"/>
</dbReference>
<sequence>MISSVLILSLAVTVALGQHCPTQGLNPATRKAVLDRHNQLRSSSALGREKDGRSGHFAPPAKNMYKLEYDCELERMAQNWANRCVYQHSGQNVGENIFKSSSTAQDDSFVLQATDLWWNELAEKGVSRVSPNYKFTRFLASTFVGHYTQMAWARTTKIGCGHARCPTMNFVVCNYSEQGNWLDEQIYEIGSPCKRDSDCTTFANSRCSVSEGLCIKP</sequence>
<dbReference type="Proteomes" id="UP001175271">
    <property type="component" value="Unassembled WGS sequence"/>
</dbReference>
<dbReference type="InterPro" id="IPR001283">
    <property type="entry name" value="CRISP-related"/>
</dbReference>
<keyword evidence="1" id="KW-0732">Signal</keyword>
<dbReference type="CDD" id="cd05380">
    <property type="entry name" value="CAP_euk"/>
    <property type="match status" value="1"/>
</dbReference>
<dbReference type="AlphaFoldDB" id="A0AA39HWS6"/>
<dbReference type="PROSITE" id="PS01009">
    <property type="entry name" value="CRISP_1"/>
    <property type="match status" value="1"/>
</dbReference>
<dbReference type="PRINTS" id="PR00837">
    <property type="entry name" value="V5TPXLIKE"/>
</dbReference>
<protein>
    <recommendedName>
        <fullName evidence="2">SCP domain-containing protein</fullName>
    </recommendedName>
</protein>
<dbReference type="PRINTS" id="PR00838">
    <property type="entry name" value="V5ALLERGEN"/>
</dbReference>
<dbReference type="GO" id="GO:0005576">
    <property type="term" value="C:extracellular region"/>
    <property type="evidence" value="ECO:0007669"/>
    <property type="project" value="InterPro"/>
</dbReference>
<feature type="signal peptide" evidence="1">
    <location>
        <begin position="1"/>
        <end position="17"/>
    </location>
</feature>
<dbReference type="SMART" id="SM00198">
    <property type="entry name" value="SCP"/>
    <property type="match status" value="1"/>
</dbReference>
<dbReference type="InterPro" id="IPR014044">
    <property type="entry name" value="CAP_dom"/>
</dbReference>
<reference evidence="3" key="1">
    <citation type="submission" date="2023-06" db="EMBL/GenBank/DDBJ databases">
        <title>Genomic analysis of the entomopathogenic nematode Steinernema hermaphroditum.</title>
        <authorList>
            <person name="Schwarz E.M."/>
            <person name="Heppert J.K."/>
            <person name="Baniya A."/>
            <person name="Schwartz H.T."/>
            <person name="Tan C.-H."/>
            <person name="Antoshechkin I."/>
            <person name="Sternberg P.W."/>
            <person name="Goodrich-Blair H."/>
            <person name="Dillman A.R."/>
        </authorList>
    </citation>
    <scope>NUCLEOTIDE SEQUENCE</scope>
    <source>
        <strain evidence="3">PS9179</strain>
        <tissue evidence="3">Whole animal</tissue>
    </source>
</reference>
<evidence type="ECO:0000256" key="1">
    <source>
        <dbReference type="SAM" id="SignalP"/>
    </source>
</evidence>
<feature type="domain" description="SCP" evidence="2">
    <location>
        <begin position="28"/>
        <end position="183"/>
    </location>
</feature>
<evidence type="ECO:0000313" key="3">
    <source>
        <dbReference type="EMBL" id="KAK0413575.1"/>
    </source>
</evidence>
<proteinExistence type="predicted"/>
<accession>A0AA39HWS6</accession>
<dbReference type="PANTHER" id="PTHR10334">
    <property type="entry name" value="CYSTEINE-RICH SECRETORY PROTEIN-RELATED"/>
    <property type="match status" value="1"/>
</dbReference>
<gene>
    <name evidence="3" type="ORF">QR680_006878</name>
</gene>
<dbReference type="Gene3D" id="3.40.33.10">
    <property type="entry name" value="CAP"/>
    <property type="match status" value="1"/>
</dbReference>
<dbReference type="InterPro" id="IPR002413">
    <property type="entry name" value="V5_allergen-like"/>
</dbReference>
<name>A0AA39HWS6_9BILA</name>
<organism evidence="3 4">
    <name type="scientific">Steinernema hermaphroditum</name>
    <dbReference type="NCBI Taxonomy" id="289476"/>
    <lineage>
        <taxon>Eukaryota</taxon>
        <taxon>Metazoa</taxon>
        <taxon>Ecdysozoa</taxon>
        <taxon>Nematoda</taxon>
        <taxon>Chromadorea</taxon>
        <taxon>Rhabditida</taxon>
        <taxon>Tylenchina</taxon>
        <taxon>Panagrolaimomorpha</taxon>
        <taxon>Strongyloidoidea</taxon>
        <taxon>Steinernematidae</taxon>
        <taxon>Steinernema</taxon>
    </lineage>
</organism>
<feature type="chain" id="PRO_5041259902" description="SCP domain-containing protein" evidence="1">
    <location>
        <begin position="18"/>
        <end position="217"/>
    </location>
</feature>
<keyword evidence="4" id="KW-1185">Reference proteome</keyword>
<comment type="caution">
    <text evidence="3">The sequence shown here is derived from an EMBL/GenBank/DDBJ whole genome shotgun (WGS) entry which is preliminary data.</text>
</comment>